<dbReference type="Proteomes" id="UP000007599">
    <property type="component" value="Chromosome I"/>
</dbReference>
<dbReference type="PATRIC" id="fig|1094466.5.peg.1180"/>
<dbReference type="AlphaFoldDB" id="H8XP92"/>
<sequence length="230" mass="27437">MNGEVFSQTDVTRHFMTKLLKIGFCLIFLSQTYEYNFNCRLTYEYIDLKNHKKNHDVTYLINNQDNSYYSSYHNISGNKEEVTFLDQNGVYWKGQMNNQNLTNSEITLEKELLRKYSNPYKFQVDNYDFIELKDTLLNNKMCKRVMLKSNNPEKEQKKQLGREVYVIDTSSDMKPLLTFSTAYEIWKKRKNIPNGIIIEKYLYNYKGEMLIKEKLKSSENISLKFKMASE</sequence>
<keyword evidence="2" id="KW-1185">Reference proteome</keyword>
<reference evidence="2" key="2">
    <citation type="submission" date="2012-03" db="EMBL/GenBank/DDBJ databases">
        <title>Complete genome sequence of Flavobacterium indicum GPTSA100-9T, isolated from warm spring water.</title>
        <authorList>
            <person name="Barbier P."/>
            <person name="Houel A."/>
            <person name="Loux V."/>
            <person name="Poulain J."/>
            <person name="Bernardet J.-F."/>
            <person name="Touchon M."/>
            <person name="Duchaud E."/>
        </authorList>
    </citation>
    <scope>NUCLEOTIDE SEQUENCE [LARGE SCALE GENOMIC DNA]</scope>
    <source>
        <strain evidence="2">DSM 17447 / CIP 109464 / GPTSA100-9</strain>
    </source>
</reference>
<name>H8XP92_FLAIG</name>
<protein>
    <submittedName>
        <fullName evidence="1">Uncharacterized protein</fullName>
    </submittedName>
</protein>
<evidence type="ECO:0000313" key="2">
    <source>
        <dbReference type="Proteomes" id="UP000007599"/>
    </source>
</evidence>
<dbReference type="KEGG" id="fin:KQS_06010"/>
<gene>
    <name evidence="1" type="ordered locus">KQS_06010</name>
</gene>
<dbReference type="EMBL" id="HE774682">
    <property type="protein sequence ID" value="CCG53166.1"/>
    <property type="molecule type" value="Genomic_DNA"/>
</dbReference>
<evidence type="ECO:0000313" key="1">
    <source>
        <dbReference type="EMBL" id="CCG53166.1"/>
    </source>
</evidence>
<organism evidence="1 2">
    <name type="scientific">Flavobacterium indicum (strain DSM 17447 / CIP 109464 / GPTSA100-9)</name>
    <dbReference type="NCBI Taxonomy" id="1094466"/>
    <lineage>
        <taxon>Bacteria</taxon>
        <taxon>Pseudomonadati</taxon>
        <taxon>Bacteroidota</taxon>
        <taxon>Flavobacteriia</taxon>
        <taxon>Flavobacteriales</taxon>
        <taxon>Flavobacteriaceae</taxon>
        <taxon>Flavobacterium</taxon>
    </lineage>
</organism>
<reference evidence="1 2" key="1">
    <citation type="journal article" date="2012" name="J. Bacteriol.">
        <title>Complete Genome Sequence of Flavobacterium indicum GPSTA100-9T, Isolated from Warm Spring Water.</title>
        <authorList>
            <person name="Barbier P."/>
            <person name="Houel A."/>
            <person name="Loux V."/>
            <person name="Poulain J."/>
            <person name="Bernardet J.F."/>
            <person name="Touchon M."/>
            <person name="Duchaud E."/>
        </authorList>
    </citation>
    <scope>NUCLEOTIDE SEQUENCE [LARGE SCALE GENOMIC DNA]</scope>
    <source>
        <strain evidence="2">DSM 17447 / CIP 109464 / GPTSA100-9</strain>
    </source>
</reference>
<dbReference type="HOGENOM" id="CLU_1203393_0_0_10"/>
<dbReference type="eggNOG" id="ENOG5032TQJ">
    <property type="taxonomic scope" value="Bacteria"/>
</dbReference>
<accession>H8XP92</accession>
<proteinExistence type="predicted"/>
<dbReference type="STRING" id="1094466.KQS_06010"/>